<evidence type="ECO:0000313" key="2">
    <source>
        <dbReference type="Proteomes" id="UP001642464"/>
    </source>
</evidence>
<comment type="caution">
    <text evidence="1">The sequence shown here is derived from an EMBL/GenBank/DDBJ whole genome shotgun (WGS) entry which is preliminary data.</text>
</comment>
<keyword evidence="2" id="KW-1185">Reference proteome</keyword>
<sequence>MGLSCSLFPWENWEWPKAFATSQCMKPKSYFYFRALWALLFLGHLCADVLQNAYEGEMQLYLLTLSRWTLLVQVADNLLQLICAVASDCMYKHYDFHCVLYCCPRFLGFDNYTTWFGAELFV</sequence>
<reference evidence="1 2" key="1">
    <citation type="submission" date="2024-02" db="EMBL/GenBank/DDBJ databases">
        <authorList>
            <person name="Chen Y."/>
            <person name="Shah S."/>
            <person name="Dougan E. K."/>
            <person name="Thang M."/>
            <person name="Chan C."/>
        </authorList>
    </citation>
    <scope>NUCLEOTIDE SEQUENCE [LARGE SCALE GENOMIC DNA]</scope>
</reference>
<proteinExistence type="predicted"/>
<dbReference type="EMBL" id="CAXAMM010018169">
    <property type="protein sequence ID" value="CAK9042848.1"/>
    <property type="molecule type" value="Genomic_DNA"/>
</dbReference>
<protein>
    <submittedName>
        <fullName evidence="1">MYND-type domain-containing protein</fullName>
    </submittedName>
</protein>
<dbReference type="Proteomes" id="UP001642464">
    <property type="component" value="Unassembled WGS sequence"/>
</dbReference>
<organism evidence="1 2">
    <name type="scientific">Durusdinium trenchii</name>
    <dbReference type="NCBI Taxonomy" id="1381693"/>
    <lineage>
        <taxon>Eukaryota</taxon>
        <taxon>Sar</taxon>
        <taxon>Alveolata</taxon>
        <taxon>Dinophyceae</taxon>
        <taxon>Suessiales</taxon>
        <taxon>Symbiodiniaceae</taxon>
        <taxon>Durusdinium</taxon>
    </lineage>
</organism>
<name>A0ABP0LV76_9DINO</name>
<accession>A0ABP0LV76</accession>
<evidence type="ECO:0000313" key="1">
    <source>
        <dbReference type="EMBL" id="CAK9042848.1"/>
    </source>
</evidence>
<gene>
    <name evidence="1" type="ORF">SCF082_LOCUS24588</name>
</gene>